<feature type="region of interest" description="Disordered" evidence="1">
    <location>
        <begin position="202"/>
        <end position="274"/>
    </location>
</feature>
<gene>
    <name evidence="2" type="ORF">NLU13_6946</name>
</gene>
<sequence>MYISTNIPVLGLPEPPRLCHMSSSSAIPRACPRRPPFGTWSPGRNRTHKQEDYLVASRNYVDAEGFYTEHLADNVILRHSVRALPERLIIERLRPHHCRSDLIQEDPAKPDDAVLHGGVHELGGRPIYARVQRVSSETRRKVPAILQSNVQDTQPHRQDRRITRVLHAVRQQLQPRGRGTPSTWKRALSLNGVRAIEPLLVSGEGARETTPGDVNTIVSSSSSVPEKSTGVSHETSTTSSNVIELDGTSPVTPDPPRIATPRLSSDTSSRRSGSISATISNFDLDVLNISKALKECQGNEKVEPGVRASSAFRVACEKAAMTINQKYANVHPSGMAEETTSCVVEPVSGRVSRVVSFSPKIKVHTPEGSAETFHEGSAELHQEKRTYHNEICYEVRQLLTKRLSASKTWHELQVDYNTRPQLSCSLGIGSTTEGITSTAACSDQAMDRSDAPEGPSYFLTVGLPVVPNLMRGEVLKRRICDGNGFASSK</sequence>
<evidence type="ECO:0000313" key="2">
    <source>
        <dbReference type="EMBL" id="KAK0385769.1"/>
    </source>
</evidence>
<keyword evidence="3" id="KW-1185">Reference proteome</keyword>
<dbReference type="EMBL" id="JAPDFR010000006">
    <property type="protein sequence ID" value="KAK0385769.1"/>
    <property type="molecule type" value="Genomic_DNA"/>
</dbReference>
<evidence type="ECO:0000256" key="1">
    <source>
        <dbReference type="SAM" id="MobiDB-lite"/>
    </source>
</evidence>
<feature type="compositionally biased region" description="Low complexity" evidence="1">
    <location>
        <begin position="264"/>
        <end position="274"/>
    </location>
</feature>
<feature type="compositionally biased region" description="Polar residues" evidence="1">
    <location>
        <begin position="233"/>
        <end position="242"/>
    </location>
</feature>
<protein>
    <submittedName>
        <fullName evidence="2">Uncharacterized protein</fullName>
    </submittedName>
</protein>
<feature type="compositionally biased region" description="Low complexity" evidence="1">
    <location>
        <begin position="218"/>
        <end position="232"/>
    </location>
</feature>
<name>A0AA39GF12_SARSR</name>
<comment type="caution">
    <text evidence="2">The sequence shown here is derived from an EMBL/GenBank/DDBJ whole genome shotgun (WGS) entry which is preliminary data.</text>
</comment>
<reference evidence="2" key="1">
    <citation type="submission" date="2022-10" db="EMBL/GenBank/DDBJ databases">
        <title>Determination and structural analysis of whole genome sequence of Sarocladium strictum F4-1.</title>
        <authorList>
            <person name="Hu L."/>
            <person name="Jiang Y."/>
        </authorList>
    </citation>
    <scope>NUCLEOTIDE SEQUENCE</scope>
    <source>
        <strain evidence="2">F4-1</strain>
    </source>
</reference>
<organism evidence="2 3">
    <name type="scientific">Sarocladium strictum</name>
    <name type="common">Black bundle disease fungus</name>
    <name type="synonym">Acremonium strictum</name>
    <dbReference type="NCBI Taxonomy" id="5046"/>
    <lineage>
        <taxon>Eukaryota</taxon>
        <taxon>Fungi</taxon>
        <taxon>Dikarya</taxon>
        <taxon>Ascomycota</taxon>
        <taxon>Pezizomycotina</taxon>
        <taxon>Sordariomycetes</taxon>
        <taxon>Hypocreomycetidae</taxon>
        <taxon>Hypocreales</taxon>
        <taxon>Sarocladiaceae</taxon>
        <taxon>Sarocladium</taxon>
    </lineage>
</organism>
<dbReference type="Proteomes" id="UP001175261">
    <property type="component" value="Unassembled WGS sequence"/>
</dbReference>
<accession>A0AA39GF12</accession>
<dbReference type="AlphaFoldDB" id="A0AA39GF12"/>
<evidence type="ECO:0000313" key="3">
    <source>
        <dbReference type="Proteomes" id="UP001175261"/>
    </source>
</evidence>
<proteinExistence type="predicted"/>